<dbReference type="AlphaFoldDB" id="A0A098M2C6"/>
<gene>
    <name evidence="6" type="ORF">PWYN_16765</name>
</gene>
<sequence length="433" mass="45791">MQNNKTLKKSITFIEAMAIVVGMIIGSGIFLKPGIVLSNAGTPTMSILAWVVGGVITLASALSVAEIAAAIPKSGGLYTYLSELYGGVYGYLLGWVQAVISYPASVAALAIAFATYSSFFLPMNDLQQKLLAVGILIFILIMNAISTKCGGIIQTIATVGKLIPVIGIVAFGLLSDLAPGFSGIHTSVSGAGFGVAILGTLWAYDGWIGVTNMAGEIKNPAKTLPRVISIGVIFVIIVYVLFNMAIFQVLPYEAIVSSKTPGADAAEALFGNGGGAFITAGIIVSVLGALNGYLMTAARVPQAMGEKGQIPFSRTLSKIHPKFQTPANALIFQSVLAIIYIFSGTFDTLTDLLVFVLWIFFTMGVFGVFILRKKMPAEKGRYRVPLYPLTPIIGVVGGLYILVSTIISDPIRSFVGIGITLVGLPIYFYMNKK</sequence>
<evidence type="ECO:0000256" key="4">
    <source>
        <dbReference type="ARBA" id="ARBA00023136"/>
    </source>
</evidence>
<dbReference type="PANTHER" id="PTHR11785">
    <property type="entry name" value="AMINO ACID TRANSPORTER"/>
    <property type="match status" value="1"/>
</dbReference>
<reference evidence="6 7" key="2">
    <citation type="submission" date="2014-10" db="EMBL/GenBank/DDBJ databases">
        <title>Comparative genomics of the Paenibacillus odorifer group.</title>
        <authorList>
            <person name="Tsai Y.-C."/>
            <person name="Martin N."/>
            <person name="Korlach J."/>
            <person name="Wiedmann M."/>
        </authorList>
    </citation>
    <scope>NUCLEOTIDE SEQUENCE [LARGE SCALE GENOMIC DNA]</scope>
    <source>
        <strain evidence="6 7">DSM 18334</strain>
    </source>
</reference>
<feature type="transmembrane region" description="Helical" evidence="5">
    <location>
        <begin position="227"/>
        <end position="250"/>
    </location>
</feature>
<evidence type="ECO:0000256" key="3">
    <source>
        <dbReference type="ARBA" id="ARBA00022989"/>
    </source>
</evidence>
<dbReference type="InterPro" id="IPR050598">
    <property type="entry name" value="AminoAcid_Transporter"/>
</dbReference>
<dbReference type="InterPro" id="IPR002293">
    <property type="entry name" value="AA/rel_permease1"/>
</dbReference>
<dbReference type="RefSeq" id="WP_036654187.1">
    <property type="nucleotide sequence ID" value="NZ_JQCR01000003.1"/>
</dbReference>
<feature type="transmembrane region" description="Helical" evidence="5">
    <location>
        <begin position="152"/>
        <end position="173"/>
    </location>
</feature>
<dbReference type="SMR" id="A0A098M2C6"/>
<protein>
    <submittedName>
        <fullName evidence="6">Amino acid permease</fullName>
    </submittedName>
</protein>
<evidence type="ECO:0000256" key="2">
    <source>
        <dbReference type="ARBA" id="ARBA00022692"/>
    </source>
</evidence>
<dbReference type="STRING" id="268407.PWYN_16765"/>
<feature type="transmembrane region" description="Helical" evidence="5">
    <location>
        <begin position="126"/>
        <end position="145"/>
    </location>
</feature>
<dbReference type="PANTHER" id="PTHR11785:SF512">
    <property type="entry name" value="SOBREMESA, ISOFORM B"/>
    <property type="match status" value="1"/>
</dbReference>
<evidence type="ECO:0000256" key="1">
    <source>
        <dbReference type="ARBA" id="ARBA00004141"/>
    </source>
</evidence>
<comment type="subcellular location">
    <subcellularLocation>
        <location evidence="1">Membrane</location>
        <topology evidence="1">Multi-pass membrane protein</topology>
    </subcellularLocation>
</comment>
<dbReference type="Pfam" id="PF13520">
    <property type="entry name" value="AA_permease_2"/>
    <property type="match status" value="1"/>
</dbReference>
<evidence type="ECO:0000313" key="6">
    <source>
        <dbReference type="EMBL" id="KGE16395.1"/>
    </source>
</evidence>
<dbReference type="eggNOG" id="COG0531">
    <property type="taxonomic scope" value="Bacteria"/>
</dbReference>
<feature type="transmembrane region" description="Helical" evidence="5">
    <location>
        <begin position="270"/>
        <end position="294"/>
    </location>
</feature>
<dbReference type="Proteomes" id="UP000029734">
    <property type="component" value="Unassembled WGS sequence"/>
</dbReference>
<evidence type="ECO:0000313" key="7">
    <source>
        <dbReference type="Proteomes" id="UP000029734"/>
    </source>
</evidence>
<feature type="transmembrane region" description="Helical" evidence="5">
    <location>
        <begin position="413"/>
        <end position="430"/>
    </location>
</feature>
<keyword evidence="4 5" id="KW-0472">Membrane</keyword>
<dbReference type="GO" id="GO:0015179">
    <property type="term" value="F:L-amino acid transmembrane transporter activity"/>
    <property type="evidence" value="ECO:0007669"/>
    <property type="project" value="TreeGrafter"/>
</dbReference>
<feature type="transmembrane region" description="Helical" evidence="5">
    <location>
        <begin position="47"/>
        <end position="71"/>
    </location>
</feature>
<feature type="transmembrane region" description="Helical" evidence="5">
    <location>
        <begin position="327"/>
        <end position="346"/>
    </location>
</feature>
<dbReference type="Gene3D" id="1.20.1740.10">
    <property type="entry name" value="Amino acid/polyamine transporter I"/>
    <property type="match status" value="1"/>
</dbReference>
<keyword evidence="2 5" id="KW-0812">Transmembrane</keyword>
<proteinExistence type="predicted"/>
<feature type="transmembrane region" description="Helical" evidence="5">
    <location>
        <begin position="12"/>
        <end position="35"/>
    </location>
</feature>
<keyword evidence="7" id="KW-1185">Reference proteome</keyword>
<feature type="transmembrane region" description="Helical" evidence="5">
    <location>
        <begin position="92"/>
        <end position="114"/>
    </location>
</feature>
<organism evidence="6 7">
    <name type="scientific">Paenibacillus wynnii</name>
    <dbReference type="NCBI Taxonomy" id="268407"/>
    <lineage>
        <taxon>Bacteria</taxon>
        <taxon>Bacillati</taxon>
        <taxon>Bacillota</taxon>
        <taxon>Bacilli</taxon>
        <taxon>Bacillales</taxon>
        <taxon>Paenibacillaceae</taxon>
        <taxon>Paenibacillus</taxon>
    </lineage>
</organism>
<keyword evidence="3 5" id="KW-1133">Transmembrane helix</keyword>
<comment type="caution">
    <text evidence="6">The sequence shown here is derived from an EMBL/GenBank/DDBJ whole genome shotgun (WGS) entry which is preliminary data.</text>
</comment>
<accession>A0A098M2C6</accession>
<name>A0A098M2C6_9BACL</name>
<feature type="transmembrane region" description="Helical" evidence="5">
    <location>
        <begin position="384"/>
        <end position="407"/>
    </location>
</feature>
<dbReference type="GO" id="GO:0016020">
    <property type="term" value="C:membrane"/>
    <property type="evidence" value="ECO:0007669"/>
    <property type="project" value="UniProtKB-SubCell"/>
</dbReference>
<reference evidence="6 7" key="1">
    <citation type="submission" date="2014-08" db="EMBL/GenBank/DDBJ databases">
        <authorList>
            <person name="den Bakker H.C."/>
        </authorList>
    </citation>
    <scope>NUCLEOTIDE SEQUENCE [LARGE SCALE GENOMIC DNA]</scope>
    <source>
        <strain evidence="6 7">DSM 18334</strain>
    </source>
</reference>
<dbReference type="OrthoDB" id="3181223at2"/>
<feature type="transmembrane region" description="Helical" evidence="5">
    <location>
        <begin position="193"/>
        <end position="215"/>
    </location>
</feature>
<dbReference type="EMBL" id="JQCR01000003">
    <property type="protein sequence ID" value="KGE16395.1"/>
    <property type="molecule type" value="Genomic_DNA"/>
</dbReference>
<dbReference type="FunFam" id="1.20.1740.10:FF:000051">
    <property type="entry name" value="Amino acid permease"/>
    <property type="match status" value="1"/>
</dbReference>
<evidence type="ECO:0000256" key="5">
    <source>
        <dbReference type="SAM" id="Phobius"/>
    </source>
</evidence>
<dbReference type="PIRSF" id="PIRSF006060">
    <property type="entry name" value="AA_transporter"/>
    <property type="match status" value="1"/>
</dbReference>
<feature type="transmembrane region" description="Helical" evidence="5">
    <location>
        <begin position="352"/>
        <end position="372"/>
    </location>
</feature>